<feature type="region of interest" description="Disordered" evidence="4">
    <location>
        <begin position="1"/>
        <end position="20"/>
    </location>
</feature>
<keyword evidence="2" id="KW-0547">Nucleotide-binding</keyword>
<feature type="domain" description="ABC transporter" evidence="5">
    <location>
        <begin position="32"/>
        <end position="256"/>
    </location>
</feature>
<keyword evidence="3" id="KW-0067">ATP-binding</keyword>
<dbReference type="InterPro" id="IPR017871">
    <property type="entry name" value="ABC_transporter-like_CS"/>
</dbReference>
<dbReference type="SMART" id="SM00382">
    <property type="entry name" value="AAA"/>
    <property type="match status" value="1"/>
</dbReference>
<dbReference type="Gene3D" id="3.40.50.300">
    <property type="entry name" value="P-loop containing nucleotide triphosphate hydrolases"/>
    <property type="match status" value="1"/>
</dbReference>
<dbReference type="InterPro" id="IPR027417">
    <property type="entry name" value="P-loop_NTPase"/>
</dbReference>
<dbReference type="PROSITE" id="PS00211">
    <property type="entry name" value="ABC_TRANSPORTER_1"/>
    <property type="match status" value="1"/>
</dbReference>
<proteinExistence type="predicted"/>
<dbReference type="PROSITE" id="PS50893">
    <property type="entry name" value="ABC_TRANSPORTER_2"/>
    <property type="match status" value="1"/>
</dbReference>
<gene>
    <name evidence="6" type="ORF">BMYO_1367</name>
</gene>
<protein>
    <submittedName>
        <fullName evidence="6">ABC transporter</fullName>
    </submittedName>
</protein>
<accession>A0A261FK39</accession>
<comment type="caution">
    <text evidence="6">The sequence shown here is derived from an EMBL/GenBank/DDBJ whole genome shotgun (WGS) entry which is preliminary data.</text>
</comment>
<evidence type="ECO:0000259" key="5">
    <source>
        <dbReference type="PROSITE" id="PS50893"/>
    </source>
</evidence>
<dbReference type="GO" id="GO:0016887">
    <property type="term" value="F:ATP hydrolysis activity"/>
    <property type="evidence" value="ECO:0007669"/>
    <property type="project" value="InterPro"/>
</dbReference>
<dbReference type="EMBL" id="MWWW01000014">
    <property type="protein sequence ID" value="OZG59522.1"/>
    <property type="molecule type" value="Genomic_DNA"/>
</dbReference>
<evidence type="ECO:0000313" key="6">
    <source>
        <dbReference type="EMBL" id="OZG59522.1"/>
    </source>
</evidence>
<dbReference type="InterPro" id="IPR003593">
    <property type="entry name" value="AAA+_ATPase"/>
</dbReference>
<dbReference type="Proteomes" id="UP000216871">
    <property type="component" value="Unassembled WGS sequence"/>
</dbReference>
<dbReference type="PANTHER" id="PTHR42788:SF19">
    <property type="entry name" value="ALIPHATIC SULFONATES IMPORT ATP-BINDING PROTEIN SSUB 2"/>
    <property type="match status" value="1"/>
</dbReference>
<dbReference type="InterPro" id="IPR003439">
    <property type="entry name" value="ABC_transporter-like_ATP-bd"/>
</dbReference>
<feature type="region of interest" description="Disordered" evidence="4">
    <location>
        <begin position="230"/>
        <end position="270"/>
    </location>
</feature>
<evidence type="ECO:0000256" key="3">
    <source>
        <dbReference type="ARBA" id="ARBA00022840"/>
    </source>
</evidence>
<keyword evidence="7" id="KW-1185">Reference proteome</keyword>
<evidence type="ECO:0000256" key="2">
    <source>
        <dbReference type="ARBA" id="ARBA00022741"/>
    </source>
</evidence>
<dbReference type="SUPFAM" id="SSF52540">
    <property type="entry name" value="P-loop containing nucleoside triphosphate hydrolases"/>
    <property type="match status" value="1"/>
</dbReference>
<evidence type="ECO:0000313" key="7">
    <source>
        <dbReference type="Proteomes" id="UP000216871"/>
    </source>
</evidence>
<organism evidence="6 7">
    <name type="scientific">Bifidobacterium myosotis</name>
    <dbReference type="NCBI Taxonomy" id="1630166"/>
    <lineage>
        <taxon>Bacteria</taxon>
        <taxon>Bacillati</taxon>
        <taxon>Actinomycetota</taxon>
        <taxon>Actinomycetes</taxon>
        <taxon>Bifidobacteriales</taxon>
        <taxon>Bifidobacteriaceae</taxon>
        <taxon>Bifidobacterium</taxon>
    </lineage>
</organism>
<keyword evidence="1" id="KW-0813">Transport</keyword>
<sequence>MFLIRGGRRGKAATAKSASTAEISPAASPMRVVGEGLAHRFPGTDVLFEHLSFTLEAGRTVAICGPSGCGKSTLLSILAGWERPWAGTVDRGGVRRVGWVFQNPYGVAERTALDHVVFPLLAQGMRRADAEPQALEAMGLFELEYAADRPFAALSGGEAQRLMLARAVCAKPDMLLVDEPTAQLDTRTAHSVSHVLGNLAGHGMIVVVATHDRDTRDACQQVIDLADYAPADPALGDSSPADSAQGGSSLGDYAPAEHPTADSTPKGERP</sequence>
<name>A0A261FK39_9BIFI</name>
<dbReference type="Pfam" id="PF00005">
    <property type="entry name" value="ABC_tran"/>
    <property type="match status" value="1"/>
</dbReference>
<reference evidence="6 7" key="1">
    <citation type="journal article" date="2017" name="BMC Genomics">
        <title>Comparative genomic and phylogenomic analyses of the Bifidobacteriaceae family.</title>
        <authorList>
            <person name="Lugli G.A."/>
            <person name="Milani C."/>
            <person name="Turroni F."/>
            <person name="Duranti S."/>
            <person name="Mancabelli L."/>
            <person name="Mangifesta M."/>
            <person name="Ferrario C."/>
            <person name="Modesto M."/>
            <person name="Mattarelli P."/>
            <person name="Jiri K."/>
            <person name="van Sinderen D."/>
            <person name="Ventura M."/>
        </authorList>
    </citation>
    <scope>NUCLEOTIDE SEQUENCE [LARGE SCALE GENOMIC DNA]</scope>
    <source>
        <strain evidence="6 7">DSM 100196</strain>
    </source>
</reference>
<feature type="compositionally biased region" description="Basic residues" evidence="4">
    <location>
        <begin position="1"/>
        <end position="11"/>
    </location>
</feature>
<dbReference type="AlphaFoldDB" id="A0A261FK39"/>
<dbReference type="PANTHER" id="PTHR42788">
    <property type="entry name" value="TAURINE IMPORT ATP-BINDING PROTEIN-RELATED"/>
    <property type="match status" value="1"/>
</dbReference>
<dbReference type="InterPro" id="IPR050166">
    <property type="entry name" value="ABC_transporter_ATP-bind"/>
</dbReference>
<dbReference type="GO" id="GO:0005524">
    <property type="term" value="F:ATP binding"/>
    <property type="evidence" value="ECO:0007669"/>
    <property type="project" value="UniProtKB-KW"/>
</dbReference>
<evidence type="ECO:0000256" key="1">
    <source>
        <dbReference type="ARBA" id="ARBA00022448"/>
    </source>
</evidence>
<evidence type="ECO:0000256" key="4">
    <source>
        <dbReference type="SAM" id="MobiDB-lite"/>
    </source>
</evidence>